<dbReference type="Gene3D" id="3.20.20.80">
    <property type="entry name" value="Glycosidases"/>
    <property type="match status" value="1"/>
</dbReference>
<accession>A0A1Y2DL28</accession>
<dbReference type="EMBL" id="MCFJ01000012">
    <property type="protein sequence ID" value="ORY59980.1"/>
    <property type="molecule type" value="Genomic_DNA"/>
</dbReference>
<dbReference type="OrthoDB" id="73875at2759"/>
<gene>
    <name evidence="2" type="ORF">BCR38DRAFT_412191</name>
</gene>
<evidence type="ECO:0008006" key="4">
    <source>
        <dbReference type="Google" id="ProtNLM"/>
    </source>
</evidence>
<sequence length="224" mass="25063">MHFDLDNIRPNFDWFNIVAYDQHGAWDAQSQSIGPFIVSHTDLWITPGLGHGPVRSRRRQRPRIGQKRHDGQEDANQISQKYNGGIYSYYYNEFNSMPTKEELEKKAEELADEAALNITFKAFCRTIVLVLLPPMEFIKAIIPIIGESLDIAGLGSTPALIQLGTEGIEKEVHKSTMIETNRGIDTDWEEATLPVKSPPEALVASPSPEMMGNSEEKKAAPSLL</sequence>
<dbReference type="Proteomes" id="UP000193689">
    <property type="component" value="Unassembled WGS sequence"/>
</dbReference>
<dbReference type="SUPFAM" id="SSF51445">
    <property type="entry name" value="(Trans)glycosidases"/>
    <property type="match status" value="1"/>
</dbReference>
<proteinExistence type="predicted"/>
<keyword evidence="3" id="KW-1185">Reference proteome</keyword>
<dbReference type="GeneID" id="63774874"/>
<comment type="caution">
    <text evidence="2">The sequence shown here is derived from an EMBL/GenBank/DDBJ whole genome shotgun (WGS) entry which is preliminary data.</text>
</comment>
<evidence type="ECO:0000256" key="1">
    <source>
        <dbReference type="SAM" id="MobiDB-lite"/>
    </source>
</evidence>
<feature type="compositionally biased region" description="Basic residues" evidence="1">
    <location>
        <begin position="54"/>
        <end position="66"/>
    </location>
</feature>
<evidence type="ECO:0000313" key="2">
    <source>
        <dbReference type="EMBL" id="ORY59980.1"/>
    </source>
</evidence>
<name>A0A1Y2DL28_9PEZI</name>
<dbReference type="InParanoid" id="A0A1Y2DL28"/>
<protein>
    <recommendedName>
        <fullName evidence="4">Chitinase</fullName>
    </recommendedName>
</protein>
<organism evidence="2 3">
    <name type="scientific">Pseudomassariella vexata</name>
    <dbReference type="NCBI Taxonomy" id="1141098"/>
    <lineage>
        <taxon>Eukaryota</taxon>
        <taxon>Fungi</taxon>
        <taxon>Dikarya</taxon>
        <taxon>Ascomycota</taxon>
        <taxon>Pezizomycotina</taxon>
        <taxon>Sordariomycetes</taxon>
        <taxon>Xylariomycetidae</taxon>
        <taxon>Amphisphaeriales</taxon>
        <taxon>Pseudomassariaceae</taxon>
        <taxon>Pseudomassariella</taxon>
    </lineage>
</organism>
<feature type="compositionally biased region" description="Basic and acidic residues" evidence="1">
    <location>
        <begin position="214"/>
        <end position="224"/>
    </location>
</feature>
<evidence type="ECO:0000313" key="3">
    <source>
        <dbReference type="Proteomes" id="UP000193689"/>
    </source>
</evidence>
<dbReference type="InterPro" id="IPR017853">
    <property type="entry name" value="GH"/>
</dbReference>
<reference evidence="2 3" key="1">
    <citation type="submission" date="2016-07" db="EMBL/GenBank/DDBJ databases">
        <title>Pervasive Adenine N6-methylation of Active Genes in Fungi.</title>
        <authorList>
            <consortium name="DOE Joint Genome Institute"/>
            <person name="Mondo S.J."/>
            <person name="Dannebaum R.O."/>
            <person name="Kuo R.C."/>
            <person name="Labutti K."/>
            <person name="Haridas S."/>
            <person name="Kuo A."/>
            <person name="Salamov A."/>
            <person name="Ahrendt S.R."/>
            <person name="Lipzen A."/>
            <person name="Sullivan W."/>
            <person name="Andreopoulos W.B."/>
            <person name="Clum A."/>
            <person name="Lindquist E."/>
            <person name="Daum C."/>
            <person name="Ramamoorthy G.K."/>
            <person name="Gryganskyi A."/>
            <person name="Culley D."/>
            <person name="Magnuson J.K."/>
            <person name="James T.Y."/>
            <person name="O'Malley M.A."/>
            <person name="Stajich J.E."/>
            <person name="Spatafora J.W."/>
            <person name="Visel A."/>
            <person name="Grigoriev I.V."/>
        </authorList>
    </citation>
    <scope>NUCLEOTIDE SEQUENCE [LARGE SCALE GENOMIC DNA]</scope>
    <source>
        <strain evidence="2 3">CBS 129021</strain>
    </source>
</reference>
<dbReference type="AlphaFoldDB" id="A0A1Y2DL28"/>
<feature type="region of interest" description="Disordered" evidence="1">
    <location>
        <begin position="195"/>
        <end position="224"/>
    </location>
</feature>
<dbReference type="RefSeq" id="XP_040712414.1">
    <property type="nucleotide sequence ID" value="XM_040858662.1"/>
</dbReference>
<feature type="region of interest" description="Disordered" evidence="1">
    <location>
        <begin position="49"/>
        <end position="77"/>
    </location>
</feature>